<evidence type="ECO:0000313" key="2">
    <source>
        <dbReference type="EMBL" id="CDM57664.1"/>
    </source>
</evidence>
<dbReference type="EMBL" id="HG916852">
    <property type="protein sequence ID" value="CDM57664.1"/>
    <property type="molecule type" value="Genomic_DNA"/>
</dbReference>
<dbReference type="Proteomes" id="UP000019443">
    <property type="component" value="Chromosome"/>
</dbReference>
<dbReference type="AlphaFoldDB" id="W6R9R4"/>
<sequence>MAIAFRSISSTTYASRANTAVTAPAGIVNGDILIAIIFLGQSGGTAPTAPTAPSGFTQIGTGTSVTESGNSFSALFGVYWKRAASESGSYTFTHSTASSQAAIAVYSGALSSGSPVDVLSQNSGTLSPGTTATATGVTTTAANDLVIYAGHNWDATGTLSPPTGMTERVDSLVYIADVAQPSAGASGNKTQTLASNNPWAAFLVAIKEAAGGSSTPQSVTTSSTTSATCSKRAGKVSSATSASSVTLRKVASKIIAATVADTVVIRKAAGRIIAVASSSAVSSSKRAGKAFSATSSAIASIVAHAAVTFTKTVGVSCTAAASVTKSIAKRISATLSIGALVDAIARILAPSPIDLRRKSATAAAEGRTVSTPPETRSALTILEHRTVPAPEEHRAVSVQEPSRAITPSATRRRDNV</sequence>
<dbReference type="KEGG" id="rhl:LPU83_2007"/>
<protein>
    <submittedName>
        <fullName evidence="2">Mannose-sensitive agglutinin</fullName>
    </submittedName>
</protein>
<organism evidence="2 3">
    <name type="scientific">Rhizobium favelukesii</name>
    <dbReference type="NCBI Taxonomy" id="348824"/>
    <lineage>
        <taxon>Bacteria</taxon>
        <taxon>Pseudomonadati</taxon>
        <taxon>Pseudomonadota</taxon>
        <taxon>Alphaproteobacteria</taxon>
        <taxon>Hyphomicrobiales</taxon>
        <taxon>Rhizobiaceae</taxon>
        <taxon>Rhizobium/Agrobacterium group</taxon>
        <taxon>Rhizobium</taxon>
    </lineage>
</organism>
<keyword evidence="3" id="KW-1185">Reference proteome</keyword>
<feature type="region of interest" description="Disordered" evidence="1">
    <location>
        <begin position="386"/>
        <end position="416"/>
    </location>
</feature>
<accession>W6R9R4</accession>
<feature type="compositionally biased region" description="Basic and acidic residues" evidence="1">
    <location>
        <begin position="386"/>
        <end position="395"/>
    </location>
</feature>
<proteinExistence type="predicted"/>
<name>W6R9R4_9HYPH</name>
<dbReference type="RefSeq" id="WP_037069677.1">
    <property type="nucleotide sequence ID" value="NZ_HG916852.1"/>
</dbReference>
<dbReference type="HOGENOM" id="CLU_660340_0_0_5"/>
<evidence type="ECO:0000313" key="3">
    <source>
        <dbReference type="Proteomes" id="UP000019443"/>
    </source>
</evidence>
<dbReference type="PATRIC" id="fig|348824.6.peg.2166"/>
<gene>
    <name evidence="2" type="ORF">LPU83_2007</name>
</gene>
<reference evidence="2" key="1">
    <citation type="submission" date="2013-11" db="EMBL/GenBank/DDBJ databases">
        <title>Draft genome sequence of the broad-host-range Rhizobium sp. LPU83 strain, a member of the low-genetic diversity Oregon-like Rhizobium sp. group.</title>
        <authorList>
            <person name="Wibberg D."/>
            <person name="Puehler A."/>
            <person name="Schlueter A."/>
        </authorList>
    </citation>
    <scope>NUCLEOTIDE SEQUENCE [LARGE SCALE GENOMIC DNA]</scope>
    <source>
        <strain evidence="2">LPU83</strain>
    </source>
</reference>
<evidence type="ECO:0000256" key="1">
    <source>
        <dbReference type="SAM" id="MobiDB-lite"/>
    </source>
</evidence>